<dbReference type="EMBL" id="MT631368">
    <property type="protein sequence ID" value="QNO48972.1"/>
    <property type="molecule type" value="Genomic_DNA"/>
</dbReference>
<gene>
    <name evidence="1" type="ORF">CMADCPIN_00002</name>
</gene>
<reference evidence="1" key="1">
    <citation type="submission" date="2020-06" db="EMBL/GenBank/DDBJ databases">
        <title>Unique genomic features of the anaerobic methanotrophic archaea.</title>
        <authorList>
            <person name="Chadwick G.L."/>
            <person name="Skennerton C.T."/>
            <person name="Laso-Perez R."/>
            <person name="Leu A.O."/>
            <person name="Speth D.R."/>
            <person name="Yu H."/>
            <person name="Morgan-Lang C."/>
            <person name="Hatzenpichler R."/>
            <person name="Goudeau D."/>
            <person name="Malmstrom R."/>
            <person name="Brazelton W.J."/>
            <person name="Woyke T."/>
            <person name="Hallam S.J."/>
            <person name="Tyson G.W."/>
            <person name="Wegener G."/>
            <person name="Boetius A."/>
            <person name="Orphan V."/>
        </authorList>
    </citation>
    <scope>NUCLEOTIDE SEQUENCE</scope>
</reference>
<proteinExistence type="predicted"/>
<organism evidence="1">
    <name type="scientific">Candidatus Methanogaster sp. ANME-2c ERB4</name>
    <dbReference type="NCBI Taxonomy" id="2759911"/>
    <lineage>
        <taxon>Archaea</taxon>
        <taxon>Methanobacteriati</taxon>
        <taxon>Methanobacteriota</taxon>
        <taxon>Stenosarchaea group</taxon>
        <taxon>Methanomicrobia</taxon>
        <taxon>Methanosarcinales</taxon>
        <taxon>ANME-2 cluster</taxon>
        <taxon>Candidatus Methanogasteraceae</taxon>
        <taxon>Candidatus Methanogaster</taxon>
    </lineage>
</organism>
<evidence type="ECO:0000313" key="1">
    <source>
        <dbReference type="EMBL" id="QNO48972.1"/>
    </source>
</evidence>
<sequence length="70" mass="7966">MDRAGTLISRAEQKDLRILWETREFVLCADPFLGGIELTLVRYLAVQDLLKDLAAGWFEHLCICIIPFAS</sequence>
<name>A0A7G9YLT8_9EURY</name>
<protein>
    <submittedName>
        <fullName evidence="1">Uncharacterized protein</fullName>
    </submittedName>
</protein>
<accession>A0A7G9YLT8</accession>
<dbReference type="AlphaFoldDB" id="A0A7G9YLT8"/>